<evidence type="ECO:0000313" key="2">
    <source>
        <dbReference type="Proteomes" id="UP001060215"/>
    </source>
</evidence>
<dbReference type="EMBL" id="CM045767">
    <property type="protein sequence ID" value="KAI7997865.1"/>
    <property type="molecule type" value="Genomic_DNA"/>
</dbReference>
<proteinExistence type="predicted"/>
<accession>A0ACC0G9Y6</accession>
<keyword evidence="2" id="KW-1185">Reference proteome</keyword>
<sequence length="464" mass="52423">MAITIFGIIGVVAPIVAKIGDFLMAPFNRRFGYVFFYKSKVRNLKEVEKLDEKRGAVQLSVNEAERNVKVIGPDVKGRQARVDKCSEDARRILEGEIEANKGCFFGRCPNLKLCYSLGKKATKKAIEVAKLHEERKLTKVAYNEPPPGIESTSTKGIKHFKSRRLIMNDVMETLKDDRFHVIGICGMWGVGKTTMVKQVAKRVTEENLFDEVVIAVVSQSPNEMKIQGQIADGLGLEFKGEIEYGRANRLNQGLRHPKKILVILDDVWNKLELNDIGIQFGDGALENLEILSFNGTRIKQLPKEIGWLSHLKLLDLLRCGVKRICPGVLSSLSKLEELYLGSSFNGENNIEETKATFTELGFLSNFTTLDIELKSFKYWPRDLVHIHLQTFIIILGSTLPTYYPSDYQFQNQVTLKNIHGNDLMKSGFKIVFKIIKQLHLTQVVGLKNVGYDLEKDGFKQLTAL</sequence>
<comment type="caution">
    <text evidence="1">The sequence shown here is derived from an EMBL/GenBank/DDBJ whole genome shotgun (WGS) entry which is preliminary data.</text>
</comment>
<gene>
    <name evidence="1" type="ORF">LOK49_LG10G02554</name>
</gene>
<protein>
    <submittedName>
        <fullName evidence="1">Disease resistance protein</fullName>
    </submittedName>
</protein>
<evidence type="ECO:0000313" key="1">
    <source>
        <dbReference type="EMBL" id="KAI7997865.1"/>
    </source>
</evidence>
<reference evidence="1 2" key="1">
    <citation type="journal article" date="2022" name="Plant J.">
        <title>Chromosome-level genome of Camellia lanceoleosa provides a valuable resource for understanding genome evolution and self-incompatibility.</title>
        <authorList>
            <person name="Gong W."/>
            <person name="Xiao S."/>
            <person name="Wang L."/>
            <person name="Liao Z."/>
            <person name="Chang Y."/>
            <person name="Mo W."/>
            <person name="Hu G."/>
            <person name="Li W."/>
            <person name="Zhao G."/>
            <person name="Zhu H."/>
            <person name="Hu X."/>
            <person name="Ji K."/>
            <person name="Xiang X."/>
            <person name="Song Q."/>
            <person name="Yuan D."/>
            <person name="Jin S."/>
            <person name="Zhang L."/>
        </authorList>
    </citation>
    <scope>NUCLEOTIDE SEQUENCE [LARGE SCALE GENOMIC DNA]</scope>
    <source>
        <strain evidence="1">SQ_2022a</strain>
    </source>
</reference>
<name>A0ACC0G9Y6_9ERIC</name>
<organism evidence="1 2">
    <name type="scientific">Camellia lanceoleosa</name>
    <dbReference type="NCBI Taxonomy" id="1840588"/>
    <lineage>
        <taxon>Eukaryota</taxon>
        <taxon>Viridiplantae</taxon>
        <taxon>Streptophyta</taxon>
        <taxon>Embryophyta</taxon>
        <taxon>Tracheophyta</taxon>
        <taxon>Spermatophyta</taxon>
        <taxon>Magnoliopsida</taxon>
        <taxon>eudicotyledons</taxon>
        <taxon>Gunneridae</taxon>
        <taxon>Pentapetalae</taxon>
        <taxon>asterids</taxon>
        <taxon>Ericales</taxon>
        <taxon>Theaceae</taxon>
        <taxon>Camellia</taxon>
    </lineage>
</organism>
<dbReference type="Proteomes" id="UP001060215">
    <property type="component" value="Chromosome 10"/>
</dbReference>